<accession>A0A371IF48</accession>
<keyword evidence="1" id="KW-0808">Transferase</keyword>
<keyword evidence="9" id="KW-1185">Reference proteome</keyword>
<evidence type="ECO:0000256" key="5">
    <source>
        <dbReference type="ARBA" id="ARBA00022801"/>
    </source>
</evidence>
<dbReference type="AlphaFoldDB" id="A0A371IF48"/>
<evidence type="ECO:0000313" key="9">
    <source>
        <dbReference type="Proteomes" id="UP000257109"/>
    </source>
</evidence>
<evidence type="ECO:0000313" key="8">
    <source>
        <dbReference type="EMBL" id="RDY13650.1"/>
    </source>
</evidence>
<evidence type="ECO:0000256" key="3">
    <source>
        <dbReference type="ARBA" id="ARBA00022722"/>
    </source>
</evidence>
<keyword evidence="3" id="KW-0540">Nuclease</keyword>
<dbReference type="GO" id="GO:0004519">
    <property type="term" value="F:endonuclease activity"/>
    <property type="evidence" value="ECO:0007669"/>
    <property type="project" value="UniProtKB-KW"/>
</dbReference>
<sequence>MDPAQMNYTTIEKDLLAIIFSLDKFCSYLLGSKIIIFSDHEFDLEIRDKKGAENALLQLENVKPWFADICNFFIASTFPPGASRAYKEKIESDANFVIQHPEAPIMHQVGWPGKYLIVGSIDPPFFETLTNMSRPVNNVNE</sequence>
<evidence type="ECO:0000256" key="2">
    <source>
        <dbReference type="ARBA" id="ARBA00022695"/>
    </source>
</evidence>
<dbReference type="InterPro" id="IPR041373">
    <property type="entry name" value="RT_RNaseH"/>
</dbReference>
<feature type="domain" description="Reverse transcriptase RNase H-like" evidence="7">
    <location>
        <begin position="2"/>
        <end position="47"/>
    </location>
</feature>
<protein>
    <recommendedName>
        <fullName evidence="7">Reverse transcriptase RNase H-like domain-containing protein</fullName>
    </recommendedName>
</protein>
<dbReference type="InterPro" id="IPR043502">
    <property type="entry name" value="DNA/RNA_pol_sf"/>
</dbReference>
<feature type="non-terminal residue" evidence="8">
    <location>
        <position position="1"/>
    </location>
</feature>
<evidence type="ECO:0000256" key="4">
    <source>
        <dbReference type="ARBA" id="ARBA00022759"/>
    </source>
</evidence>
<reference evidence="8" key="1">
    <citation type="submission" date="2018-05" db="EMBL/GenBank/DDBJ databases">
        <title>Draft genome of Mucuna pruriens seed.</title>
        <authorList>
            <person name="Nnadi N.E."/>
            <person name="Vos R."/>
            <person name="Hasami M.H."/>
            <person name="Devisetty U.K."/>
            <person name="Aguiy J.C."/>
        </authorList>
    </citation>
    <scope>NUCLEOTIDE SEQUENCE [LARGE SCALE GENOMIC DNA]</scope>
    <source>
        <strain evidence="8">JCA_2017</strain>
    </source>
</reference>
<dbReference type="OrthoDB" id="1430787at2759"/>
<evidence type="ECO:0000256" key="6">
    <source>
        <dbReference type="ARBA" id="ARBA00022918"/>
    </source>
</evidence>
<comment type="caution">
    <text evidence="8">The sequence shown here is derived from an EMBL/GenBank/DDBJ whole genome shotgun (WGS) entry which is preliminary data.</text>
</comment>
<evidence type="ECO:0000256" key="1">
    <source>
        <dbReference type="ARBA" id="ARBA00022679"/>
    </source>
</evidence>
<keyword evidence="2" id="KW-0548">Nucleotidyltransferase</keyword>
<dbReference type="GO" id="GO:0016787">
    <property type="term" value="F:hydrolase activity"/>
    <property type="evidence" value="ECO:0007669"/>
    <property type="project" value="UniProtKB-KW"/>
</dbReference>
<name>A0A371IF48_MUCPR</name>
<dbReference type="Proteomes" id="UP000257109">
    <property type="component" value="Unassembled WGS sequence"/>
</dbReference>
<proteinExistence type="predicted"/>
<dbReference type="SUPFAM" id="SSF56672">
    <property type="entry name" value="DNA/RNA polymerases"/>
    <property type="match status" value="1"/>
</dbReference>
<keyword evidence="5" id="KW-0378">Hydrolase</keyword>
<gene>
    <name evidence="8" type="ORF">CR513_01410</name>
</gene>
<dbReference type="EMBL" id="QJKJ01000238">
    <property type="protein sequence ID" value="RDY13650.1"/>
    <property type="molecule type" value="Genomic_DNA"/>
</dbReference>
<keyword evidence="4" id="KW-0255">Endonuclease</keyword>
<keyword evidence="6" id="KW-0695">RNA-directed DNA polymerase</keyword>
<dbReference type="Pfam" id="PF17917">
    <property type="entry name" value="RT_RNaseH"/>
    <property type="match status" value="1"/>
</dbReference>
<dbReference type="GO" id="GO:0003964">
    <property type="term" value="F:RNA-directed DNA polymerase activity"/>
    <property type="evidence" value="ECO:0007669"/>
    <property type="project" value="UniProtKB-KW"/>
</dbReference>
<organism evidence="8 9">
    <name type="scientific">Mucuna pruriens</name>
    <name type="common">Velvet bean</name>
    <name type="synonym">Dolichos pruriens</name>
    <dbReference type="NCBI Taxonomy" id="157652"/>
    <lineage>
        <taxon>Eukaryota</taxon>
        <taxon>Viridiplantae</taxon>
        <taxon>Streptophyta</taxon>
        <taxon>Embryophyta</taxon>
        <taxon>Tracheophyta</taxon>
        <taxon>Spermatophyta</taxon>
        <taxon>Magnoliopsida</taxon>
        <taxon>eudicotyledons</taxon>
        <taxon>Gunneridae</taxon>
        <taxon>Pentapetalae</taxon>
        <taxon>rosids</taxon>
        <taxon>fabids</taxon>
        <taxon>Fabales</taxon>
        <taxon>Fabaceae</taxon>
        <taxon>Papilionoideae</taxon>
        <taxon>50 kb inversion clade</taxon>
        <taxon>NPAAA clade</taxon>
        <taxon>indigoferoid/millettioid clade</taxon>
        <taxon>Phaseoleae</taxon>
        <taxon>Mucuna</taxon>
    </lineage>
</organism>
<evidence type="ECO:0000259" key="7">
    <source>
        <dbReference type="Pfam" id="PF17917"/>
    </source>
</evidence>